<accession>A0ABX2D140</accession>
<dbReference type="Pfam" id="PF03091">
    <property type="entry name" value="CutA1"/>
    <property type="match status" value="1"/>
</dbReference>
<dbReference type="InterPro" id="IPR004323">
    <property type="entry name" value="Ion_tolerance_CutA"/>
</dbReference>
<protein>
    <submittedName>
        <fullName evidence="2">Divalent-cation tolerance protein CutA</fullName>
    </submittedName>
</protein>
<evidence type="ECO:0000313" key="2">
    <source>
        <dbReference type="EMBL" id="NQE36256.1"/>
    </source>
</evidence>
<dbReference type="PANTHER" id="PTHR23419">
    <property type="entry name" value="DIVALENT CATION TOLERANCE CUTA-RELATED"/>
    <property type="match status" value="1"/>
</dbReference>
<proteinExistence type="inferred from homology"/>
<evidence type="ECO:0000313" key="3">
    <source>
        <dbReference type="Proteomes" id="UP000702425"/>
    </source>
</evidence>
<dbReference type="InterPro" id="IPR015867">
    <property type="entry name" value="N-reg_PII/ATP_PRibTrfase_C"/>
</dbReference>
<evidence type="ECO:0000256" key="1">
    <source>
        <dbReference type="ARBA" id="ARBA00010169"/>
    </source>
</evidence>
<sequence length="106" mass="11654">MTVNYGVVLVTAASEAEAENLAKSLVEHKLAACVSLSPIRSIYTWQGEIHAESEWQLVIKTDLAKFEALKTKLQELHSYEVPEIIAIPIIAGSDAYLNWVGQSLSL</sequence>
<dbReference type="Proteomes" id="UP000702425">
    <property type="component" value="Unassembled WGS sequence"/>
</dbReference>
<dbReference type="InterPro" id="IPR011322">
    <property type="entry name" value="N-reg_PII-like_a/b"/>
</dbReference>
<name>A0ABX2D140_9CYAN</name>
<keyword evidence="3" id="KW-1185">Reference proteome</keyword>
<gene>
    <name evidence="2" type="primary">cutA</name>
    <name evidence="2" type="ORF">E5S67_04019</name>
</gene>
<comment type="caution">
    <text evidence="2">The sequence shown here is derived from an EMBL/GenBank/DDBJ whole genome shotgun (WGS) entry which is preliminary data.</text>
</comment>
<comment type="similarity">
    <text evidence="1">Belongs to the CutA family.</text>
</comment>
<reference evidence="2 3" key="1">
    <citation type="journal article" date="2020" name="Sci. Rep.">
        <title>A novel cyanobacterial geosmin producer, revising GeoA distribution and dispersion patterns in Bacteria.</title>
        <authorList>
            <person name="Churro C."/>
            <person name="Semedo-Aguiar A.P."/>
            <person name="Silva A.D."/>
            <person name="Pereira-Leal J.B."/>
            <person name="Leite R.B."/>
        </authorList>
    </citation>
    <scope>NUCLEOTIDE SEQUENCE [LARGE SCALE GENOMIC DNA]</scope>
    <source>
        <strain evidence="2 3">IPMA8</strain>
    </source>
</reference>
<dbReference type="EMBL" id="SRRZ01000079">
    <property type="protein sequence ID" value="NQE36256.1"/>
    <property type="molecule type" value="Genomic_DNA"/>
</dbReference>
<dbReference type="RefSeq" id="WP_172190181.1">
    <property type="nucleotide sequence ID" value="NZ_CAWPPK010000295.1"/>
</dbReference>
<organism evidence="2 3">
    <name type="scientific">Microcoleus asticus IPMA8</name>
    <dbReference type="NCBI Taxonomy" id="2563858"/>
    <lineage>
        <taxon>Bacteria</taxon>
        <taxon>Bacillati</taxon>
        <taxon>Cyanobacteriota</taxon>
        <taxon>Cyanophyceae</taxon>
        <taxon>Oscillatoriophycideae</taxon>
        <taxon>Oscillatoriales</taxon>
        <taxon>Microcoleaceae</taxon>
        <taxon>Microcoleus</taxon>
        <taxon>Microcoleus asticus</taxon>
    </lineage>
</organism>
<dbReference type="Gene3D" id="3.30.70.120">
    <property type="match status" value="1"/>
</dbReference>
<dbReference type="SUPFAM" id="SSF54913">
    <property type="entry name" value="GlnB-like"/>
    <property type="match status" value="1"/>
</dbReference>
<dbReference type="PANTHER" id="PTHR23419:SF8">
    <property type="entry name" value="FI09726P"/>
    <property type="match status" value="1"/>
</dbReference>